<gene>
    <name evidence="1" type="ORF">CRENBAI_011353</name>
</gene>
<feature type="non-terminal residue" evidence="1">
    <location>
        <position position="69"/>
    </location>
</feature>
<proteinExistence type="predicted"/>
<dbReference type="EMBL" id="JAHHUM010002810">
    <property type="protein sequence ID" value="KAK5600730.1"/>
    <property type="molecule type" value="Genomic_DNA"/>
</dbReference>
<feature type="non-terminal residue" evidence="1">
    <location>
        <position position="1"/>
    </location>
</feature>
<evidence type="ECO:0000313" key="2">
    <source>
        <dbReference type="Proteomes" id="UP001311232"/>
    </source>
</evidence>
<keyword evidence="2" id="KW-1185">Reference proteome</keyword>
<name>A0AAV9QY66_9TELE</name>
<reference evidence="1 2" key="1">
    <citation type="submission" date="2021-06" db="EMBL/GenBank/DDBJ databases">
        <authorList>
            <person name="Palmer J.M."/>
        </authorList>
    </citation>
    <scope>NUCLEOTIDE SEQUENCE [LARGE SCALE GENOMIC DNA]</scope>
    <source>
        <strain evidence="1 2">MEX-2019</strain>
        <tissue evidence="1">Muscle</tissue>
    </source>
</reference>
<protein>
    <submittedName>
        <fullName evidence="1">Uncharacterized protein</fullName>
    </submittedName>
</protein>
<evidence type="ECO:0000313" key="1">
    <source>
        <dbReference type="EMBL" id="KAK5600730.1"/>
    </source>
</evidence>
<comment type="caution">
    <text evidence="1">The sequence shown here is derived from an EMBL/GenBank/DDBJ whole genome shotgun (WGS) entry which is preliminary data.</text>
</comment>
<dbReference type="AlphaFoldDB" id="A0AAV9QY66"/>
<accession>A0AAV9QY66</accession>
<sequence>LFSCVCGDRQWRYRCLPSCFGNRSVPFTYAVEHALEELLLSKGSAPRCAIGREQSSRVFPRSLLIPAKT</sequence>
<organism evidence="1 2">
    <name type="scientific">Crenichthys baileyi</name>
    <name type="common">White River springfish</name>
    <dbReference type="NCBI Taxonomy" id="28760"/>
    <lineage>
        <taxon>Eukaryota</taxon>
        <taxon>Metazoa</taxon>
        <taxon>Chordata</taxon>
        <taxon>Craniata</taxon>
        <taxon>Vertebrata</taxon>
        <taxon>Euteleostomi</taxon>
        <taxon>Actinopterygii</taxon>
        <taxon>Neopterygii</taxon>
        <taxon>Teleostei</taxon>
        <taxon>Neoteleostei</taxon>
        <taxon>Acanthomorphata</taxon>
        <taxon>Ovalentaria</taxon>
        <taxon>Atherinomorphae</taxon>
        <taxon>Cyprinodontiformes</taxon>
        <taxon>Goodeidae</taxon>
        <taxon>Crenichthys</taxon>
    </lineage>
</organism>
<dbReference type="Proteomes" id="UP001311232">
    <property type="component" value="Unassembled WGS sequence"/>
</dbReference>